<keyword evidence="2" id="KW-0238">DNA-binding</keyword>
<dbReference type="SMART" id="SM00421">
    <property type="entry name" value="HTH_LUXR"/>
    <property type="match status" value="1"/>
</dbReference>
<protein>
    <submittedName>
        <fullName evidence="5">LuxR family transcriptional regulator</fullName>
    </submittedName>
</protein>
<organism evidence="5">
    <name type="scientific">Salmonella newport</name>
    <dbReference type="NCBI Taxonomy" id="108619"/>
    <lineage>
        <taxon>Bacteria</taxon>
        <taxon>Pseudomonadati</taxon>
        <taxon>Pseudomonadota</taxon>
        <taxon>Gammaproteobacteria</taxon>
        <taxon>Enterobacterales</taxon>
        <taxon>Enterobacteriaceae</taxon>
        <taxon>Salmonella</taxon>
    </lineage>
</organism>
<gene>
    <name evidence="5" type="ORF">G4Y20_004623</name>
</gene>
<dbReference type="EMBL" id="DAATOP010000131">
    <property type="protein sequence ID" value="HAE8960338.1"/>
    <property type="molecule type" value="Genomic_DNA"/>
</dbReference>
<dbReference type="GO" id="GO:0003677">
    <property type="term" value="F:DNA binding"/>
    <property type="evidence" value="ECO:0007669"/>
    <property type="project" value="UniProtKB-KW"/>
</dbReference>
<dbReference type="SUPFAM" id="SSF46894">
    <property type="entry name" value="C-terminal effector domain of the bipartite response regulators"/>
    <property type="match status" value="1"/>
</dbReference>
<dbReference type="Gene3D" id="1.10.10.10">
    <property type="entry name" value="Winged helix-like DNA-binding domain superfamily/Winged helix DNA-binding domain"/>
    <property type="match status" value="1"/>
</dbReference>
<dbReference type="PROSITE" id="PS50043">
    <property type="entry name" value="HTH_LUXR_2"/>
    <property type="match status" value="1"/>
</dbReference>
<dbReference type="PANTHER" id="PTHR44688:SF16">
    <property type="entry name" value="DNA-BINDING TRANSCRIPTIONAL ACTIVATOR DEVR_DOSR"/>
    <property type="match status" value="1"/>
</dbReference>
<dbReference type="CDD" id="cd06170">
    <property type="entry name" value="LuxR_C_like"/>
    <property type="match status" value="1"/>
</dbReference>
<dbReference type="Pfam" id="PF03472">
    <property type="entry name" value="Autoind_bind"/>
    <property type="match status" value="1"/>
</dbReference>
<proteinExistence type="predicted"/>
<keyword evidence="1" id="KW-0805">Transcription regulation</keyword>
<dbReference type="InterPro" id="IPR000792">
    <property type="entry name" value="Tscrpt_reg_LuxR_C"/>
</dbReference>
<dbReference type="InterPro" id="IPR016032">
    <property type="entry name" value="Sig_transdc_resp-reg_C-effctor"/>
</dbReference>
<evidence type="ECO:0000313" key="5">
    <source>
        <dbReference type="EMBL" id="HAE8960338.1"/>
    </source>
</evidence>
<comment type="caution">
    <text evidence="5">The sequence shown here is derived from an EMBL/GenBank/DDBJ whole genome shotgun (WGS) entry which is preliminary data.</text>
</comment>
<sequence>MQGVVVIKKTIEEYLKQIHADKYSVITINHLDEVSIISNLPYHWAQDFIKRKLHLRSHIVLKAKNKITPFRWSSANTANEDIKFMSDKYGIRNGVSFVIKINYNSVIFTIYFNDDDDFIKVYASQKHKILFDVLSIFEHYYKQKIKYTFTIREKEVMNLLKFGKTYAEIALILGVSERTVRFHINNVLRKLDVTSVRYAIFKATSEGLI</sequence>
<dbReference type="AlphaFoldDB" id="A0A738JR55"/>
<dbReference type="InterPro" id="IPR005143">
    <property type="entry name" value="TF_LuxR_autoind-bd_dom"/>
</dbReference>
<dbReference type="GO" id="GO:0006355">
    <property type="term" value="P:regulation of DNA-templated transcription"/>
    <property type="evidence" value="ECO:0007669"/>
    <property type="project" value="InterPro"/>
</dbReference>
<dbReference type="PANTHER" id="PTHR44688">
    <property type="entry name" value="DNA-BINDING TRANSCRIPTIONAL ACTIVATOR DEVR_DOSR"/>
    <property type="match status" value="1"/>
</dbReference>
<evidence type="ECO:0000259" key="4">
    <source>
        <dbReference type="PROSITE" id="PS50043"/>
    </source>
</evidence>
<evidence type="ECO:0000256" key="1">
    <source>
        <dbReference type="ARBA" id="ARBA00023015"/>
    </source>
</evidence>
<name>A0A738JR55_SALNE</name>
<dbReference type="InterPro" id="IPR036693">
    <property type="entry name" value="TF_LuxR_autoind-bd_dom_sf"/>
</dbReference>
<dbReference type="PRINTS" id="PR00038">
    <property type="entry name" value="HTHLUXR"/>
</dbReference>
<dbReference type="InterPro" id="IPR036388">
    <property type="entry name" value="WH-like_DNA-bd_sf"/>
</dbReference>
<reference evidence="5" key="1">
    <citation type="journal article" date="2018" name="Genome Biol.">
        <title>SKESA: strategic k-mer extension for scrupulous assemblies.</title>
        <authorList>
            <person name="Souvorov A."/>
            <person name="Agarwala R."/>
            <person name="Lipman D.J."/>
        </authorList>
    </citation>
    <scope>NUCLEOTIDE SEQUENCE</scope>
    <source>
        <strain evidence="5">11-4340</strain>
    </source>
</reference>
<dbReference type="SUPFAM" id="SSF75516">
    <property type="entry name" value="Pheromone-binding domain of LuxR-like quorum-sensing transcription factors"/>
    <property type="match status" value="1"/>
</dbReference>
<keyword evidence="3" id="KW-0804">Transcription</keyword>
<dbReference type="Gene3D" id="3.30.450.80">
    <property type="entry name" value="Transcription factor LuxR-like, autoinducer-binding domain"/>
    <property type="match status" value="1"/>
</dbReference>
<dbReference type="Pfam" id="PF00196">
    <property type="entry name" value="GerE"/>
    <property type="match status" value="1"/>
</dbReference>
<feature type="domain" description="HTH luxR-type" evidence="4">
    <location>
        <begin position="142"/>
        <end position="207"/>
    </location>
</feature>
<reference evidence="5" key="2">
    <citation type="submission" date="2018-07" db="EMBL/GenBank/DDBJ databases">
        <authorList>
            <consortium name="NCBI Pathogen Detection Project"/>
        </authorList>
    </citation>
    <scope>NUCLEOTIDE SEQUENCE</scope>
    <source>
        <strain evidence="5">11-4340</strain>
    </source>
</reference>
<evidence type="ECO:0000256" key="3">
    <source>
        <dbReference type="ARBA" id="ARBA00023163"/>
    </source>
</evidence>
<accession>A0A738JR55</accession>
<evidence type="ECO:0000256" key="2">
    <source>
        <dbReference type="ARBA" id="ARBA00023125"/>
    </source>
</evidence>
<dbReference type="PROSITE" id="PS00622">
    <property type="entry name" value="HTH_LUXR_1"/>
    <property type="match status" value="1"/>
</dbReference>